<feature type="domain" description="Plastocyanin-like" evidence="7">
    <location>
        <begin position="408"/>
        <end position="512"/>
    </location>
</feature>
<feature type="domain" description="Plastocyanin-like" evidence="8">
    <location>
        <begin position="78"/>
        <end position="182"/>
    </location>
</feature>
<dbReference type="PROSITE" id="PS51257">
    <property type="entry name" value="PROKAR_LIPOPROTEIN"/>
    <property type="match status" value="1"/>
</dbReference>
<protein>
    <submittedName>
        <fullName evidence="9">Multicopper oxidase family protein</fullName>
    </submittedName>
</protein>
<evidence type="ECO:0000256" key="2">
    <source>
        <dbReference type="ARBA" id="ARBA00023002"/>
    </source>
</evidence>
<keyword evidence="1" id="KW-0479">Metal-binding</keyword>
<comment type="caution">
    <text evidence="9">The sequence shown here is derived from an EMBL/GenBank/DDBJ whole genome shotgun (WGS) entry which is preliminary data.</text>
</comment>
<evidence type="ECO:0000256" key="1">
    <source>
        <dbReference type="ARBA" id="ARBA00022723"/>
    </source>
</evidence>
<feature type="chain" id="PRO_5045183356" evidence="5">
    <location>
        <begin position="24"/>
        <end position="516"/>
    </location>
</feature>
<dbReference type="Pfam" id="PF07732">
    <property type="entry name" value="Cu-oxidase_3"/>
    <property type="match status" value="1"/>
</dbReference>
<evidence type="ECO:0000256" key="5">
    <source>
        <dbReference type="SAM" id="SignalP"/>
    </source>
</evidence>
<dbReference type="EMBL" id="JBHUOF010000016">
    <property type="protein sequence ID" value="MFD2800426.1"/>
    <property type="molecule type" value="Genomic_DNA"/>
</dbReference>
<keyword evidence="3" id="KW-0186">Copper</keyword>
<dbReference type="InterPro" id="IPR001117">
    <property type="entry name" value="Cu-oxidase_2nd"/>
</dbReference>
<dbReference type="Pfam" id="PF07731">
    <property type="entry name" value="Cu-oxidase_2"/>
    <property type="match status" value="1"/>
</dbReference>
<dbReference type="InterPro" id="IPR034279">
    <property type="entry name" value="CuRO_3_CopA"/>
</dbReference>
<dbReference type="InterPro" id="IPR006311">
    <property type="entry name" value="TAT_signal"/>
</dbReference>
<dbReference type="RefSeq" id="WP_377390187.1">
    <property type="nucleotide sequence ID" value="NZ_JBHSAN010000021.1"/>
</dbReference>
<evidence type="ECO:0000259" key="8">
    <source>
        <dbReference type="Pfam" id="PF07732"/>
    </source>
</evidence>
<evidence type="ECO:0000313" key="10">
    <source>
        <dbReference type="Proteomes" id="UP001597478"/>
    </source>
</evidence>
<dbReference type="PANTHER" id="PTHR11709">
    <property type="entry name" value="MULTI-COPPER OXIDASE"/>
    <property type="match status" value="1"/>
</dbReference>
<sequence length="516" mass="55202">MTAPHRRISRRGFLILGAGVTTAAGLAACTSRNASPPAPTRIGPKAPSIAAAERNRRATSRRSTSVSLEAGVTDIDLGGIQVKTWTYGGELPGKEIRVRRGDVLNAQLSNKLPQPTTIHWHGLALRNDMDGVPVLTQSEIKPGTSFTYDFAVPDAGTYWFHPHVGTQLDRGLYAPLIVEDPADGADYDTELVIVLDDWLDGIDGRDPDTVLAELKKNGMVMGEPGDSSMPGMDHGDMPGMGGMPQSKLLGGDAGDVTYQYVLANGRISTAPRVFRARPGQRIRLRLINAAADTAFRVGVPGVPMTVTHTDGFPVVSQQADVALLGMGERLDAIITVPNSTVPVLALAEGRDLYAQVLIQSGRPGDPAAGDAAASQLSTLPVLTVNDLKATDQVTLRDNAPDVTHTLVLEGPGAKYDWTINGNAYDPADGLPIQSGQRVRLRFENKSEMFHPMHLHGHTFQVLGKDGRGARKDTAIVMPGTALDVDFNADNPGQWLTHCHNIYHGEAGMMTVVSYVE</sequence>
<evidence type="ECO:0000256" key="4">
    <source>
        <dbReference type="SAM" id="MobiDB-lite"/>
    </source>
</evidence>
<dbReference type="InterPro" id="IPR011707">
    <property type="entry name" value="Cu-oxidase-like_N"/>
</dbReference>
<dbReference type="InterPro" id="IPR008972">
    <property type="entry name" value="Cupredoxin"/>
</dbReference>
<organism evidence="9 10">
    <name type="scientific">Prauserella oleivorans</name>
    <dbReference type="NCBI Taxonomy" id="1478153"/>
    <lineage>
        <taxon>Bacteria</taxon>
        <taxon>Bacillati</taxon>
        <taxon>Actinomycetota</taxon>
        <taxon>Actinomycetes</taxon>
        <taxon>Pseudonocardiales</taxon>
        <taxon>Pseudonocardiaceae</taxon>
        <taxon>Prauserella</taxon>
    </lineage>
</organism>
<dbReference type="SUPFAM" id="SSF49503">
    <property type="entry name" value="Cupredoxins"/>
    <property type="match status" value="3"/>
</dbReference>
<evidence type="ECO:0000313" key="9">
    <source>
        <dbReference type="EMBL" id="MFD2800426.1"/>
    </source>
</evidence>
<name>A0ABW5WDK3_9PSEU</name>
<dbReference type="Proteomes" id="UP001597478">
    <property type="component" value="Unassembled WGS sequence"/>
</dbReference>
<gene>
    <name evidence="9" type="ORF">ACFS2C_13565</name>
</gene>
<accession>A0ABW5WDK3</accession>
<dbReference type="PANTHER" id="PTHR11709:SF394">
    <property type="entry name" value="FI03373P-RELATED"/>
    <property type="match status" value="1"/>
</dbReference>
<dbReference type="Gene3D" id="2.60.40.420">
    <property type="entry name" value="Cupredoxins - blue copper proteins"/>
    <property type="match status" value="3"/>
</dbReference>
<proteinExistence type="predicted"/>
<dbReference type="CDD" id="cd13861">
    <property type="entry name" value="CuRO_1_CumA_like"/>
    <property type="match status" value="1"/>
</dbReference>
<dbReference type="InterPro" id="IPR011706">
    <property type="entry name" value="Cu-oxidase_C"/>
</dbReference>
<feature type="domain" description="Plastocyanin-like" evidence="6">
    <location>
        <begin position="244"/>
        <end position="338"/>
    </location>
</feature>
<keyword evidence="10" id="KW-1185">Reference proteome</keyword>
<evidence type="ECO:0000256" key="3">
    <source>
        <dbReference type="ARBA" id="ARBA00023008"/>
    </source>
</evidence>
<evidence type="ECO:0000259" key="6">
    <source>
        <dbReference type="Pfam" id="PF00394"/>
    </source>
</evidence>
<dbReference type="InterPro" id="IPR045087">
    <property type="entry name" value="Cu-oxidase_fam"/>
</dbReference>
<feature type="signal peptide" evidence="5">
    <location>
        <begin position="1"/>
        <end position="23"/>
    </location>
</feature>
<feature type="region of interest" description="Disordered" evidence="4">
    <location>
        <begin position="31"/>
        <end position="65"/>
    </location>
</feature>
<keyword evidence="5" id="KW-0732">Signal</keyword>
<dbReference type="CDD" id="cd13896">
    <property type="entry name" value="CuRO_3_CopA"/>
    <property type="match status" value="1"/>
</dbReference>
<evidence type="ECO:0000259" key="7">
    <source>
        <dbReference type="Pfam" id="PF07731"/>
    </source>
</evidence>
<keyword evidence="2" id="KW-0560">Oxidoreductase</keyword>
<dbReference type="InterPro" id="IPR002355">
    <property type="entry name" value="Cu_oxidase_Cu_BS"/>
</dbReference>
<dbReference type="PROSITE" id="PS51318">
    <property type="entry name" value="TAT"/>
    <property type="match status" value="1"/>
</dbReference>
<dbReference type="Pfam" id="PF00394">
    <property type="entry name" value="Cu-oxidase"/>
    <property type="match status" value="1"/>
</dbReference>
<reference evidence="10" key="1">
    <citation type="journal article" date="2019" name="Int. J. Syst. Evol. Microbiol.">
        <title>The Global Catalogue of Microorganisms (GCM) 10K type strain sequencing project: providing services to taxonomists for standard genome sequencing and annotation.</title>
        <authorList>
            <consortium name="The Broad Institute Genomics Platform"/>
            <consortium name="The Broad Institute Genome Sequencing Center for Infectious Disease"/>
            <person name="Wu L."/>
            <person name="Ma J."/>
        </authorList>
    </citation>
    <scope>NUCLEOTIDE SEQUENCE [LARGE SCALE GENOMIC DNA]</scope>
    <source>
        <strain evidence="10">IBRC-M 10906</strain>
    </source>
</reference>
<dbReference type="PROSITE" id="PS00080">
    <property type="entry name" value="MULTICOPPER_OXIDASE2"/>
    <property type="match status" value="1"/>
</dbReference>